<evidence type="ECO:0000256" key="1">
    <source>
        <dbReference type="PROSITE-ProRule" id="PRU00325"/>
    </source>
</evidence>
<dbReference type="Pfam" id="PF10551">
    <property type="entry name" value="MULE"/>
    <property type="match status" value="1"/>
</dbReference>
<dbReference type="EMBL" id="CAJNRG010002164">
    <property type="protein sequence ID" value="CAF2044063.1"/>
    <property type="molecule type" value="Genomic_DNA"/>
</dbReference>
<evidence type="ECO:0000313" key="4">
    <source>
        <dbReference type="EMBL" id="CAF2044063.1"/>
    </source>
</evidence>
<dbReference type="EMBL" id="CAJOBF010004338">
    <property type="protein sequence ID" value="CAF4134120.1"/>
    <property type="molecule type" value="Genomic_DNA"/>
</dbReference>
<name>A0A816P582_9BILA</name>
<proteinExistence type="predicted"/>
<reference evidence="4" key="1">
    <citation type="submission" date="2021-02" db="EMBL/GenBank/DDBJ databases">
        <authorList>
            <person name="Nowell W R."/>
        </authorList>
    </citation>
    <scope>NUCLEOTIDE SEQUENCE</scope>
</reference>
<keyword evidence="1" id="KW-0479">Metal-binding</keyword>
<dbReference type="Proteomes" id="UP000663842">
    <property type="component" value="Unassembled WGS sequence"/>
</dbReference>
<keyword evidence="1" id="KW-0862">Zinc</keyword>
<evidence type="ECO:0000313" key="5">
    <source>
        <dbReference type="EMBL" id="CAF4134120.1"/>
    </source>
</evidence>
<dbReference type="Proteomes" id="UP000663887">
    <property type="component" value="Unassembled WGS sequence"/>
</dbReference>
<evidence type="ECO:0000256" key="2">
    <source>
        <dbReference type="SAM" id="MobiDB-lite"/>
    </source>
</evidence>
<feature type="domain" description="SWIM-type" evidence="3">
    <location>
        <begin position="543"/>
        <end position="582"/>
    </location>
</feature>
<gene>
    <name evidence="5" type="ORF">UXM345_LOCUS24174</name>
    <name evidence="4" type="ORF">XDN619_LOCUS7268</name>
</gene>
<organism evidence="4 6">
    <name type="scientific">Rotaria magnacalcarata</name>
    <dbReference type="NCBI Taxonomy" id="392030"/>
    <lineage>
        <taxon>Eukaryota</taxon>
        <taxon>Metazoa</taxon>
        <taxon>Spiralia</taxon>
        <taxon>Gnathifera</taxon>
        <taxon>Rotifera</taxon>
        <taxon>Eurotatoria</taxon>
        <taxon>Bdelloidea</taxon>
        <taxon>Philodinida</taxon>
        <taxon>Philodinidae</taxon>
        <taxon>Rotaria</taxon>
    </lineage>
</organism>
<sequence>MEVIQVAQYESETSDEEIIKENHDINEQRKKSKFWVKESTFDKPSETEALIENQWSKHYTNYTENGRKVYYRCNKVKRRGPQCSASMCLLYHADSDKVTCYKTEVEHDHYDHKGRGIDGNVKKIIEELYNDGVIKPKQIIRALEARKIKTPTYTQLNNYLIHYKKKKYGSYKISLGELEKWCEDNGDIPIDENKAFVVSYKIIYDEQEYDDEDTEEDSGNKFRVFISSVCLLNIASISSHINADATYKLVWQGFPVLIVGTTDLNKKFHPFGLAICSNEKTKDFEFIFNGIQIGMEKLNKDLLKPTALISDAADAIKNGFRNVFNNEYNQIMCWAHMKRKIDNRVCHINDKLIGKEIIDDIEMLHLSNSTEVFKLAYTLFKKKWNMNNKQTNQSILDFLNYFDNEWIKSNDGWYEGIQLYAPSTNNALEATNKTIKDDGTFRERHVLSRFLIIGCNIVNNWSNERDIKSINAKIFATEPTISLELWTLSYQWAKSTKDIICISNDSSKTCYIPARDIQSITQANLNKYKNKKWSTFNQFQKSFDIWCMEMNDSTWKKSKCNCPIFFKNYICKHVVGMAIRLKYCKPPPAAKTVPIGEKRKRGRPAKAKPALLVQ</sequence>
<dbReference type="AlphaFoldDB" id="A0A816P582"/>
<feature type="region of interest" description="Disordered" evidence="2">
    <location>
        <begin position="594"/>
        <end position="614"/>
    </location>
</feature>
<dbReference type="InterPro" id="IPR007527">
    <property type="entry name" value="Znf_SWIM"/>
</dbReference>
<keyword evidence="1" id="KW-0863">Zinc-finger</keyword>
<evidence type="ECO:0000259" key="3">
    <source>
        <dbReference type="PROSITE" id="PS50966"/>
    </source>
</evidence>
<dbReference type="InterPro" id="IPR018289">
    <property type="entry name" value="MULE_transposase_dom"/>
</dbReference>
<accession>A0A816P582</accession>
<dbReference type="PROSITE" id="PS50966">
    <property type="entry name" value="ZF_SWIM"/>
    <property type="match status" value="1"/>
</dbReference>
<dbReference type="GO" id="GO:0008270">
    <property type="term" value="F:zinc ion binding"/>
    <property type="evidence" value="ECO:0007669"/>
    <property type="project" value="UniProtKB-KW"/>
</dbReference>
<protein>
    <recommendedName>
        <fullName evidence="3">SWIM-type domain-containing protein</fullName>
    </recommendedName>
</protein>
<evidence type="ECO:0000313" key="6">
    <source>
        <dbReference type="Proteomes" id="UP000663887"/>
    </source>
</evidence>
<comment type="caution">
    <text evidence="4">The sequence shown here is derived from an EMBL/GenBank/DDBJ whole genome shotgun (WGS) entry which is preliminary data.</text>
</comment>